<keyword evidence="2" id="KW-1185">Reference proteome</keyword>
<dbReference type="KEGG" id="slan:GV829_04650"/>
<dbReference type="Proteomes" id="UP000503018">
    <property type="component" value="Chromosome"/>
</dbReference>
<dbReference type="RefSeq" id="WP_169944309.1">
    <property type="nucleotide sequence ID" value="NZ_CP053015.1"/>
</dbReference>
<dbReference type="AlphaFoldDB" id="A0A6M4ARZ3"/>
<evidence type="ECO:0000313" key="2">
    <source>
        <dbReference type="Proteomes" id="UP000503018"/>
    </source>
</evidence>
<dbReference type="EMBL" id="CP053015">
    <property type="protein sequence ID" value="QJQ31825.1"/>
    <property type="molecule type" value="Genomic_DNA"/>
</dbReference>
<evidence type="ECO:0000313" key="1">
    <source>
        <dbReference type="EMBL" id="QJQ31825.1"/>
    </source>
</evidence>
<reference evidence="1 2" key="1">
    <citation type="submission" date="2020-01" db="EMBL/GenBank/DDBJ databases">
        <title>Sphingomonas sp. strain CSW-10.</title>
        <authorList>
            <person name="Chen W.-M."/>
        </authorList>
    </citation>
    <scope>NUCLEOTIDE SEQUENCE [LARGE SCALE GENOMIC DNA]</scope>
    <source>
        <strain evidence="1 2">CSW-10</strain>
    </source>
</reference>
<evidence type="ECO:0008006" key="3">
    <source>
        <dbReference type="Google" id="ProtNLM"/>
    </source>
</evidence>
<protein>
    <recommendedName>
        <fullName evidence="3">N-acetyltransferase domain-containing protein</fullName>
    </recommendedName>
</protein>
<name>A0A6M4ARZ3_9SPHN</name>
<accession>A0A6M4ARZ3</accession>
<proteinExistence type="predicted"/>
<organism evidence="1 2">
    <name type="scientific">Sphingomonas lacunae</name>
    <dbReference type="NCBI Taxonomy" id="2698828"/>
    <lineage>
        <taxon>Bacteria</taxon>
        <taxon>Pseudomonadati</taxon>
        <taxon>Pseudomonadota</taxon>
        <taxon>Alphaproteobacteria</taxon>
        <taxon>Sphingomonadales</taxon>
        <taxon>Sphingomonadaceae</taxon>
        <taxon>Sphingomonas</taxon>
    </lineage>
</organism>
<sequence>MARIRAFQPTDAVAIHLQQSQIGQMGAFEPVRNLRYGMELDLMGPAWTAVDDAGEILMCAGLGEVFPAVQVTAWALIGKLGVHQLSVMREMRRILDSQPFVRIEALARAAVPSEGQFLRLAGFRLVARLAKWGPLSEDYELYERVR</sequence>
<gene>
    <name evidence="1" type="ORF">GV829_04650</name>
</gene>